<dbReference type="EMBL" id="KZ303506">
    <property type="protein sequence ID" value="PIA15502.1"/>
    <property type="molecule type" value="Genomic_DNA"/>
</dbReference>
<gene>
    <name evidence="2" type="ORF">COEREDRAFT_9208</name>
</gene>
<dbReference type="OrthoDB" id="8023605at2759"/>
<organism evidence="2 3">
    <name type="scientific">Coemansia reversa (strain ATCC 12441 / NRRL 1564)</name>
    <dbReference type="NCBI Taxonomy" id="763665"/>
    <lineage>
        <taxon>Eukaryota</taxon>
        <taxon>Fungi</taxon>
        <taxon>Fungi incertae sedis</taxon>
        <taxon>Zoopagomycota</taxon>
        <taxon>Kickxellomycotina</taxon>
        <taxon>Kickxellomycetes</taxon>
        <taxon>Kickxellales</taxon>
        <taxon>Kickxellaceae</taxon>
        <taxon>Coemansia</taxon>
    </lineage>
</organism>
<sequence length="241" mass="26732">MQQRKRRKQCQRVNNSRRTRWFKPGELVTVKRTGMPIPVAVQPYHRLGPFKVMHRENTVYYLSDMQNQRLAHGILGDILLPYTLAEESGNAAAKDSADSLDEFNNGSSSGLSSPSTSSGGSSLTAGPSHFAGRLSSSTPYSKMPEYWPDGNTSNNGRDDNETGYLSSGSSEMGRAVLADNPERAVLLPELTPMPYIEQSLEAIPDNEPEQYQVPWDDVHMAPANDDDEEIWPSNEPTRVMS</sequence>
<name>A0A2G5B945_COERN</name>
<evidence type="ECO:0000313" key="3">
    <source>
        <dbReference type="Proteomes" id="UP000242474"/>
    </source>
</evidence>
<dbReference type="STRING" id="763665.A0A2G5B945"/>
<evidence type="ECO:0000256" key="1">
    <source>
        <dbReference type="SAM" id="MobiDB-lite"/>
    </source>
</evidence>
<evidence type="ECO:0000313" key="2">
    <source>
        <dbReference type="EMBL" id="PIA15502.1"/>
    </source>
</evidence>
<reference evidence="2 3" key="1">
    <citation type="journal article" date="2015" name="Genome Biol. Evol.">
        <title>Phylogenomic analyses indicate that early fungi evolved digesting cell walls of algal ancestors of land plants.</title>
        <authorList>
            <person name="Chang Y."/>
            <person name="Wang S."/>
            <person name="Sekimoto S."/>
            <person name="Aerts A.L."/>
            <person name="Choi C."/>
            <person name="Clum A."/>
            <person name="LaButti K.M."/>
            <person name="Lindquist E.A."/>
            <person name="Yee Ngan C."/>
            <person name="Ohm R.A."/>
            <person name="Salamov A.A."/>
            <person name="Grigoriev I.V."/>
            <person name="Spatafora J.W."/>
            <person name="Berbee M.L."/>
        </authorList>
    </citation>
    <scope>NUCLEOTIDE SEQUENCE [LARGE SCALE GENOMIC DNA]</scope>
    <source>
        <strain evidence="2 3">NRRL 1564</strain>
    </source>
</reference>
<feature type="region of interest" description="Disordered" evidence="1">
    <location>
        <begin position="93"/>
        <end position="171"/>
    </location>
</feature>
<protein>
    <submittedName>
        <fullName evidence="2">Uncharacterized protein</fullName>
    </submittedName>
</protein>
<feature type="compositionally biased region" description="Low complexity" evidence="1">
    <location>
        <begin position="106"/>
        <end position="128"/>
    </location>
</feature>
<proteinExistence type="predicted"/>
<dbReference type="Proteomes" id="UP000242474">
    <property type="component" value="Unassembled WGS sequence"/>
</dbReference>
<feature type="region of interest" description="Disordered" evidence="1">
    <location>
        <begin position="219"/>
        <end position="241"/>
    </location>
</feature>
<dbReference type="AlphaFoldDB" id="A0A2G5B945"/>
<keyword evidence="3" id="KW-1185">Reference proteome</keyword>
<accession>A0A2G5B945</accession>